<sequence length="130" mass="15372">MAVEISGNRWPFQSAKFKDRPYHPISQPSNADECIYTKCFENVSHRYSKLKKKKKNFSKHIYFDLIAFLSFLLKVTLTFIFSPSILRNIIFADHFLLTAFESGRKSREKRIRTLDRGMNFIFYDSIARCS</sequence>
<comment type="caution">
    <text evidence="2">The sequence shown here is derived from an EMBL/GenBank/DDBJ whole genome shotgun (WGS) entry which is preliminary data.</text>
</comment>
<keyword evidence="1" id="KW-0812">Transmembrane</keyword>
<organism evidence="2 3">
    <name type="scientific">Cardiocondyla obscurior</name>
    <dbReference type="NCBI Taxonomy" id="286306"/>
    <lineage>
        <taxon>Eukaryota</taxon>
        <taxon>Metazoa</taxon>
        <taxon>Ecdysozoa</taxon>
        <taxon>Arthropoda</taxon>
        <taxon>Hexapoda</taxon>
        <taxon>Insecta</taxon>
        <taxon>Pterygota</taxon>
        <taxon>Neoptera</taxon>
        <taxon>Endopterygota</taxon>
        <taxon>Hymenoptera</taxon>
        <taxon>Apocrita</taxon>
        <taxon>Aculeata</taxon>
        <taxon>Formicoidea</taxon>
        <taxon>Formicidae</taxon>
        <taxon>Myrmicinae</taxon>
        <taxon>Cardiocondyla</taxon>
    </lineage>
</organism>
<dbReference type="Proteomes" id="UP001430953">
    <property type="component" value="Unassembled WGS sequence"/>
</dbReference>
<reference evidence="2 3" key="1">
    <citation type="submission" date="2023-03" db="EMBL/GenBank/DDBJ databases">
        <title>High recombination rates correlate with genetic variation in Cardiocondyla obscurior ants.</title>
        <authorList>
            <person name="Errbii M."/>
        </authorList>
    </citation>
    <scope>NUCLEOTIDE SEQUENCE [LARGE SCALE GENOMIC DNA]</scope>
    <source>
        <strain evidence="2">Alpha-2009</strain>
        <tissue evidence="2">Whole body</tissue>
    </source>
</reference>
<dbReference type="EMBL" id="JADYXP020000001">
    <property type="protein sequence ID" value="KAL0134242.1"/>
    <property type="molecule type" value="Genomic_DNA"/>
</dbReference>
<proteinExistence type="predicted"/>
<evidence type="ECO:0000313" key="3">
    <source>
        <dbReference type="Proteomes" id="UP001430953"/>
    </source>
</evidence>
<protein>
    <submittedName>
        <fullName evidence="2">Uncharacterized protein</fullName>
    </submittedName>
</protein>
<evidence type="ECO:0000256" key="1">
    <source>
        <dbReference type="SAM" id="Phobius"/>
    </source>
</evidence>
<gene>
    <name evidence="2" type="ORF">PUN28_001201</name>
</gene>
<name>A0AAW2H3T6_9HYME</name>
<keyword evidence="1" id="KW-0472">Membrane</keyword>
<keyword evidence="1" id="KW-1133">Transmembrane helix</keyword>
<evidence type="ECO:0000313" key="2">
    <source>
        <dbReference type="EMBL" id="KAL0134242.1"/>
    </source>
</evidence>
<dbReference type="AlphaFoldDB" id="A0AAW2H3T6"/>
<feature type="transmembrane region" description="Helical" evidence="1">
    <location>
        <begin position="61"/>
        <end position="81"/>
    </location>
</feature>
<accession>A0AAW2H3T6</accession>
<keyword evidence="3" id="KW-1185">Reference proteome</keyword>